<dbReference type="SMART" id="SM00380">
    <property type="entry name" value="AP2"/>
    <property type="match status" value="2"/>
</dbReference>
<keyword evidence="5" id="KW-0255">Endonuclease</keyword>
<dbReference type="Pfam" id="PF00847">
    <property type="entry name" value="AP2"/>
    <property type="match status" value="1"/>
</dbReference>
<evidence type="ECO:0000313" key="5">
    <source>
        <dbReference type="EMBL" id="CQR74993.1"/>
    </source>
</evidence>
<sequence>MVSYIPLTQGRVTIVDSEDYPMLAQCLWMFHCGYVRRVEKRKIVHMHRLLMNCPNELEVDHVNRNKLDNRKANLRIVTRQQNTFNKGSYLDSSSRYKGVSWHRRDQLWFSQLRLNNKNHYLGSYETEEIAAAAYNHYAKVYFGEYAVLNDVDAVDFKELRILKKKGMSKYRGVTYHKRSDKWIARITIDGRRISLGYFHNEVLAAKAYNEAFIKYRNGKEAPNAI</sequence>
<dbReference type="GO" id="GO:0003677">
    <property type="term" value="F:DNA binding"/>
    <property type="evidence" value="ECO:0007669"/>
    <property type="project" value="UniProtKB-KW"/>
</dbReference>
<protein>
    <submittedName>
        <fullName evidence="5">Phage-associated homing endonuclease</fullName>
    </submittedName>
</protein>
<dbReference type="Gene3D" id="3.30.730.10">
    <property type="entry name" value="AP2/ERF domain"/>
    <property type="match status" value="2"/>
</dbReference>
<keyword evidence="1" id="KW-0805">Transcription regulation</keyword>
<dbReference type="PROSITE" id="PS51032">
    <property type="entry name" value="AP2_ERF"/>
    <property type="match status" value="2"/>
</dbReference>
<dbReference type="PANTHER" id="PTHR32467">
    <property type="entry name" value="AP2-LIKE ETHYLENE-RESPONSIVE TRANSCRIPTION FACTOR"/>
    <property type="match status" value="1"/>
</dbReference>
<feature type="domain" description="AP2/ERF" evidence="4">
    <location>
        <begin position="95"/>
        <end position="157"/>
    </location>
</feature>
<keyword evidence="3" id="KW-0804">Transcription</keyword>
<dbReference type="InterPro" id="IPR036955">
    <property type="entry name" value="AP2/ERF_dom_sf"/>
</dbReference>
<dbReference type="InterPro" id="IPR001471">
    <property type="entry name" value="AP2/ERF_dom"/>
</dbReference>
<dbReference type="AlphaFoldDB" id="A0A0U1L783"/>
<evidence type="ECO:0000259" key="4">
    <source>
        <dbReference type="PROSITE" id="PS51032"/>
    </source>
</evidence>
<gene>
    <name evidence="5" type="ORF">SpAn4DRAFT_4357</name>
</gene>
<keyword evidence="6" id="KW-1185">Reference proteome</keyword>
<dbReference type="SUPFAM" id="SSF54060">
    <property type="entry name" value="His-Me finger endonucleases"/>
    <property type="match status" value="1"/>
</dbReference>
<evidence type="ECO:0000313" key="6">
    <source>
        <dbReference type="Proteomes" id="UP000049855"/>
    </source>
</evidence>
<proteinExistence type="predicted"/>
<keyword evidence="5" id="KW-0378">Hydrolase</keyword>
<evidence type="ECO:0000256" key="1">
    <source>
        <dbReference type="ARBA" id="ARBA00023015"/>
    </source>
</evidence>
<accession>A0A0U1L783</accession>
<dbReference type="Pfam" id="PF13392">
    <property type="entry name" value="HNH_3"/>
    <property type="match status" value="1"/>
</dbReference>
<dbReference type="InterPro" id="IPR016177">
    <property type="entry name" value="DNA-bd_dom_sf"/>
</dbReference>
<dbReference type="Gene3D" id="3.90.75.20">
    <property type="match status" value="1"/>
</dbReference>
<dbReference type="GO" id="GO:0003700">
    <property type="term" value="F:DNA-binding transcription factor activity"/>
    <property type="evidence" value="ECO:0007669"/>
    <property type="project" value="InterPro"/>
</dbReference>
<evidence type="ECO:0000256" key="2">
    <source>
        <dbReference type="ARBA" id="ARBA00023125"/>
    </source>
</evidence>
<dbReference type="InterPro" id="IPR044925">
    <property type="entry name" value="His-Me_finger_sf"/>
</dbReference>
<dbReference type="GO" id="GO:0004519">
    <property type="term" value="F:endonuclease activity"/>
    <property type="evidence" value="ECO:0007669"/>
    <property type="project" value="UniProtKB-KW"/>
</dbReference>
<reference evidence="6" key="1">
    <citation type="submission" date="2015-03" db="EMBL/GenBank/DDBJ databases">
        <authorList>
            <person name="Nijsse Bart"/>
        </authorList>
    </citation>
    <scope>NUCLEOTIDE SEQUENCE [LARGE SCALE GENOMIC DNA]</scope>
</reference>
<dbReference type="EMBL" id="CTRP01000016">
    <property type="protein sequence ID" value="CQR74993.1"/>
    <property type="molecule type" value="Genomic_DNA"/>
</dbReference>
<evidence type="ECO:0000256" key="3">
    <source>
        <dbReference type="ARBA" id="ARBA00023163"/>
    </source>
</evidence>
<dbReference type="PANTHER" id="PTHR32467:SF90">
    <property type="entry name" value="AP2-LIKE ETHYLENE-RESPONSIVE TRANSCRIPTION FACTOR AIL1"/>
    <property type="match status" value="1"/>
</dbReference>
<feature type="domain" description="AP2/ERF" evidence="4">
    <location>
        <begin position="169"/>
        <end position="225"/>
    </location>
</feature>
<dbReference type="Proteomes" id="UP000049855">
    <property type="component" value="Unassembled WGS sequence"/>
</dbReference>
<name>A0A0U1L783_9FIRM</name>
<keyword evidence="5" id="KW-0540">Nuclease</keyword>
<dbReference type="InterPro" id="IPR003615">
    <property type="entry name" value="HNH_nuc"/>
</dbReference>
<organism evidence="5 6">
    <name type="scientific">Sporomusa ovata</name>
    <dbReference type="NCBI Taxonomy" id="2378"/>
    <lineage>
        <taxon>Bacteria</taxon>
        <taxon>Bacillati</taxon>
        <taxon>Bacillota</taxon>
        <taxon>Negativicutes</taxon>
        <taxon>Selenomonadales</taxon>
        <taxon>Sporomusaceae</taxon>
        <taxon>Sporomusa</taxon>
    </lineage>
</organism>
<dbReference type="SUPFAM" id="SSF54171">
    <property type="entry name" value="DNA-binding domain"/>
    <property type="match status" value="2"/>
</dbReference>
<keyword evidence="2" id="KW-0238">DNA-binding</keyword>